<dbReference type="EMBL" id="JAPXFL010000005">
    <property type="protein sequence ID" value="KAK9505996.1"/>
    <property type="molecule type" value="Genomic_DNA"/>
</dbReference>
<evidence type="ECO:0000313" key="3">
    <source>
        <dbReference type="EMBL" id="KAK9505996.1"/>
    </source>
</evidence>
<protein>
    <recommendedName>
        <fullName evidence="5">Single domain-containing protein</fullName>
    </recommendedName>
</protein>
<accession>A0AAW1D5J1</accession>
<evidence type="ECO:0000313" key="4">
    <source>
        <dbReference type="Proteomes" id="UP001461498"/>
    </source>
</evidence>
<feature type="chain" id="PRO_5043452404" description="Single domain-containing protein" evidence="2">
    <location>
        <begin position="22"/>
        <end position="169"/>
    </location>
</feature>
<keyword evidence="2" id="KW-0732">Signal</keyword>
<organism evidence="3 4">
    <name type="scientific">Rhynocoris fuscipes</name>
    <dbReference type="NCBI Taxonomy" id="488301"/>
    <lineage>
        <taxon>Eukaryota</taxon>
        <taxon>Metazoa</taxon>
        <taxon>Ecdysozoa</taxon>
        <taxon>Arthropoda</taxon>
        <taxon>Hexapoda</taxon>
        <taxon>Insecta</taxon>
        <taxon>Pterygota</taxon>
        <taxon>Neoptera</taxon>
        <taxon>Paraneoptera</taxon>
        <taxon>Hemiptera</taxon>
        <taxon>Heteroptera</taxon>
        <taxon>Panheteroptera</taxon>
        <taxon>Cimicomorpha</taxon>
        <taxon>Reduviidae</taxon>
        <taxon>Harpactorinae</taxon>
        <taxon>Harpactorini</taxon>
        <taxon>Rhynocoris</taxon>
    </lineage>
</organism>
<evidence type="ECO:0000256" key="2">
    <source>
        <dbReference type="SAM" id="SignalP"/>
    </source>
</evidence>
<proteinExistence type="predicted"/>
<feature type="signal peptide" evidence="2">
    <location>
        <begin position="1"/>
        <end position="21"/>
    </location>
</feature>
<feature type="compositionally biased region" description="Basic and acidic residues" evidence="1">
    <location>
        <begin position="112"/>
        <end position="123"/>
    </location>
</feature>
<sequence>MILTIFIISLNVIFIVPNSGASLTAKELEFVQRKPDKQTYCFSKSLPFPIQIGQIHWVKDQCVLFKCVNSPKQNTNLLEKNFCKEEVAPECKRKGDWPDCCKMENLECPSDQDDKGDTTDPKITDPVNTQKPDEMNSDSNVNQPVGIMSVGWPIMPPWMKTTSTTTQNP</sequence>
<dbReference type="AlphaFoldDB" id="A0AAW1D5J1"/>
<reference evidence="3 4" key="1">
    <citation type="submission" date="2022-12" db="EMBL/GenBank/DDBJ databases">
        <title>Chromosome-level genome assembly of true bugs.</title>
        <authorList>
            <person name="Ma L."/>
            <person name="Li H."/>
        </authorList>
    </citation>
    <scope>NUCLEOTIDE SEQUENCE [LARGE SCALE GENOMIC DNA]</scope>
    <source>
        <strain evidence="3">Lab_2022b</strain>
    </source>
</reference>
<evidence type="ECO:0000256" key="1">
    <source>
        <dbReference type="SAM" id="MobiDB-lite"/>
    </source>
</evidence>
<evidence type="ECO:0008006" key="5">
    <source>
        <dbReference type="Google" id="ProtNLM"/>
    </source>
</evidence>
<dbReference type="Proteomes" id="UP001461498">
    <property type="component" value="Unassembled WGS sequence"/>
</dbReference>
<comment type="caution">
    <text evidence="3">The sequence shown here is derived from an EMBL/GenBank/DDBJ whole genome shotgun (WGS) entry which is preliminary data.</text>
</comment>
<feature type="region of interest" description="Disordered" evidence="1">
    <location>
        <begin position="108"/>
        <end position="145"/>
    </location>
</feature>
<keyword evidence="4" id="KW-1185">Reference proteome</keyword>
<name>A0AAW1D5J1_9HEMI</name>
<gene>
    <name evidence="3" type="ORF">O3M35_008015</name>
</gene>